<organism evidence="7 8">
    <name type="scientific">Ollibium composti</name>
    <dbReference type="NCBI Taxonomy" id="2675109"/>
    <lineage>
        <taxon>Bacteria</taxon>
        <taxon>Pseudomonadati</taxon>
        <taxon>Pseudomonadota</taxon>
        <taxon>Alphaproteobacteria</taxon>
        <taxon>Hyphomicrobiales</taxon>
        <taxon>Phyllobacteriaceae</taxon>
        <taxon>Ollibium</taxon>
    </lineage>
</organism>
<dbReference type="InterPro" id="IPR036909">
    <property type="entry name" value="Cyt_c-like_dom_sf"/>
</dbReference>
<feature type="domain" description="Cytochrome c" evidence="6">
    <location>
        <begin position="21"/>
        <end position="132"/>
    </location>
</feature>
<accession>A0ABY2Q359</accession>
<gene>
    <name evidence="7" type="ORF">E6C48_17550</name>
</gene>
<dbReference type="Proteomes" id="UP000306441">
    <property type="component" value="Unassembled WGS sequence"/>
</dbReference>
<keyword evidence="5" id="KW-0732">Signal</keyword>
<keyword evidence="3 4" id="KW-0408">Iron</keyword>
<evidence type="ECO:0000313" key="7">
    <source>
        <dbReference type="EMBL" id="THF55440.1"/>
    </source>
</evidence>
<keyword evidence="1 4" id="KW-0349">Heme</keyword>
<dbReference type="Pfam" id="PF00034">
    <property type="entry name" value="Cytochrom_C"/>
    <property type="match status" value="1"/>
</dbReference>
<evidence type="ECO:0000259" key="6">
    <source>
        <dbReference type="PROSITE" id="PS51007"/>
    </source>
</evidence>
<comment type="caution">
    <text evidence="7">The sequence shown here is derived from an EMBL/GenBank/DDBJ whole genome shotgun (WGS) entry which is preliminary data.</text>
</comment>
<proteinExistence type="predicted"/>
<dbReference type="Gene3D" id="1.10.760.10">
    <property type="entry name" value="Cytochrome c-like domain"/>
    <property type="match status" value="1"/>
</dbReference>
<keyword evidence="8" id="KW-1185">Reference proteome</keyword>
<feature type="signal peptide" evidence="5">
    <location>
        <begin position="1"/>
        <end position="20"/>
    </location>
</feature>
<evidence type="ECO:0000256" key="5">
    <source>
        <dbReference type="SAM" id="SignalP"/>
    </source>
</evidence>
<dbReference type="InterPro" id="IPR009056">
    <property type="entry name" value="Cyt_c-like_dom"/>
</dbReference>
<dbReference type="RefSeq" id="WP_136359478.1">
    <property type="nucleotide sequence ID" value="NZ_SSNY01000011.1"/>
</dbReference>
<reference evidence="7 8" key="1">
    <citation type="submission" date="2019-04" db="EMBL/GenBank/DDBJ databases">
        <title>Mesorhizobium composti sp. nov., isolated from compost.</title>
        <authorList>
            <person name="Lin S.-Y."/>
            <person name="Hameed A."/>
            <person name="Hsieh Y.-T."/>
            <person name="Young C.-C."/>
        </authorList>
    </citation>
    <scope>NUCLEOTIDE SEQUENCE [LARGE SCALE GENOMIC DNA]</scope>
    <source>
        <strain evidence="7 8">CC-YTH430</strain>
    </source>
</reference>
<evidence type="ECO:0000256" key="3">
    <source>
        <dbReference type="ARBA" id="ARBA00023004"/>
    </source>
</evidence>
<evidence type="ECO:0000256" key="4">
    <source>
        <dbReference type="PROSITE-ProRule" id="PRU00433"/>
    </source>
</evidence>
<protein>
    <submittedName>
        <fullName evidence="7">Cytochrome c</fullName>
    </submittedName>
</protein>
<dbReference type="EMBL" id="SSNY01000011">
    <property type="protein sequence ID" value="THF55440.1"/>
    <property type="molecule type" value="Genomic_DNA"/>
</dbReference>
<evidence type="ECO:0000256" key="2">
    <source>
        <dbReference type="ARBA" id="ARBA00022723"/>
    </source>
</evidence>
<name>A0ABY2Q359_9HYPH</name>
<feature type="chain" id="PRO_5045385226" evidence="5">
    <location>
        <begin position="21"/>
        <end position="134"/>
    </location>
</feature>
<dbReference type="PROSITE" id="PS51007">
    <property type="entry name" value="CYTC"/>
    <property type="match status" value="1"/>
</dbReference>
<keyword evidence="2 4" id="KW-0479">Metal-binding</keyword>
<evidence type="ECO:0000256" key="1">
    <source>
        <dbReference type="ARBA" id="ARBA00022617"/>
    </source>
</evidence>
<evidence type="ECO:0000313" key="8">
    <source>
        <dbReference type="Proteomes" id="UP000306441"/>
    </source>
</evidence>
<dbReference type="SUPFAM" id="SSF46626">
    <property type="entry name" value="Cytochrome c"/>
    <property type="match status" value="1"/>
</dbReference>
<sequence length="134" mass="14823">MKWALAATVSLLCVCSAASGQETSYGQVEYLNSCAMCHGESGEGDGPLAHDLYKAPADLTRLSERNGGEFPYWLVFATIDGRHTANQQDYRDMPVWGERFLEGDAKKYGPKGGEAVTTERILRLADYVQSLQRR</sequence>